<dbReference type="EMBL" id="CAJVSB020000702">
    <property type="protein sequence ID" value="CAH2057557.1"/>
    <property type="molecule type" value="Genomic_DNA"/>
</dbReference>
<dbReference type="AlphaFoldDB" id="A0AAU9S3E9"/>
<accession>A0AAU9S3E9</accession>
<dbReference type="PANTHER" id="PTHR45693">
    <property type="entry name" value="TRANSCRIPTION FACTOR TGA9"/>
    <property type="match status" value="1"/>
</dbReference>
<comment type="caution">
    <text evidence="1">The sequence shown here is derived from an EMBL/GenBank/DDBJ whole genome shotgun (WGS) entry which is preliminary data.</text>
</comment>
<keyword evidence="2" id="KW-1185">Reference proteome</keyword>
<evidence type="ECO:0000313" key="1">
    <source>
        <dbReference type="EMBL" id="CAH2057557.1"/>
    </source>
</evidence>
<dbReference type="PANTHER" id="PTHR45693:SF7">
    <property type="entry name" value="TRANSCRIPTION FACTOR TGA7"/>
    <property type="match status" value="1"/>
</dbReference>
<gene>
    <name evidence="1" type="ORF">TAV2_LOCUS12225</name>
</gene>
<dbReference type="Proteomes" id="UP000836841">
    <property type="component" value="Unassembled WGS sequence"/>
</dbReference>
<feature type="non-terminal residue" evidence="1">
    <location>
        <position position="1"/>
    </location>
</feature>
<evidence type="ECO:0000313" key="2">
    <source>
        <dbReference type="Proteomes" id="UP000836841"/>
    </source>
</evidence>
<protein>
    <submittedName>
        <fullName evidence="1">Uncharacterized protein</fullName>
    </submittedName>
</protein>
<sequence>IATFEMEYGHWIEEQQRQNCELRKVLQAHISDIELRMLVETILEPQLEPLTDQQHLAVDNLRHSSQQAEDALTQGMDRLQQTLAQSITADLTDAGDYRSQMTSAIENLNALESFVLQVNFPSPLAKQVKLYFWISIC</sequence>
<reference evidence="1 2" key="1">
    <citation type="submission" date="2022-03" db="EMBL/GenBank/DDBJ databases">
        <authorList>
            <person name="Nunn A."/>
            <person name="Chopra R."/>
            <person name="Nunn A."/>
            <person name="Contreras Garrido A."/>
        </authorList>
    </citation>
    <scope>NUCLEOTIDE SEQUENCE [LARGE SCALE GENOMIC DNA]</scope>
</reference>
<organism evidence="1 2">
    <name type="scientific">Thlaspi arvense</name>
    <name type="common">Field penny-cress</name>
    <dbReference type="NCBI Taxonomy" id="13288"/>
    <lineage>
        <taxon>Eukaryota</taxon>
        <taxon>Viridiplantae</taxon>
        <taxon>Streptophyta</taxon>
        <taxon>Embryophyta</taxon>
        <taxon>Tracheophyta</taxon>
        <taxon>Spermatophyta</taxon>
        <taxon>Magnoliopsida</taxon>
        <taxon>eudicotyledons</taxon>
        <taxon>Gunneridae</taxon>
        <taxon>Pentapetalae</taxon>
        <taxon>rosids</taxon>
        <taxon>malvids</taxon>
        <taxon>Brassicales</taxon>
        <taxon>Brassicaceae</taxon>
        <taxon>Thlaspideae</taxon>
        <taxon>Thlaspi</taxon>
    </lineage>
</organism>
<proteinExistence type="predicted"/>
<name>A0AAU9S3E9_THLAR</name>